<comment type="pathway">
    <text evidence="3">Glycerolipid metabolism; triacylglycerol biosynthesis.</text>
</comment>
<dbReference type="GO" id="GO:0005886">
    <property type="term" value="C:plasma membrane"/>
    <property type="evidence" value="ECO:0007669"/>
    <property type="project" value="UniProtKB-SubCell"/>
</dbReference>
<evidence type="ECO:0000256" key="10">
    <source>
        <dbReference type="ARBA" id="ARBA00048109"/>
    </source>
</evidence>
<sequence length="487" mass="54784">MSGGIWKMDEYEYHDDDDESSYDDDDDDVQPASPAAQYMNSKVLSLCIIAVLETKVALHLHEPDLLSTIKDVFLPICPRFSSIMVSEENGEKKWKRVQVNVADHLHFPTYPSGREPEYYDERLSEYLTKISMDPFPQTRPLWEIHIFGYPTSDAPGSFIFKLHHSLGDGYSLIGALLSLLKRVDNPALPMTLPRRVSSQPARGRGMNFLRAIPRLLTGVAHTVADFTWSFMKSSWVDDDRTAVHSGDEGVELRPIAVTTVSISLQHLRQIKTNLKVTINDVITGIVTYGTRLYMQEMERETCNGRCTSLVLFNTRAIGGYKTVAEMIKPNAEMPWGNRFTFLPLAIPKLPPAAAAADPLRFVFEAHRVVRRQMYSASVYLNAQLLEFSRKLRGPEATAKMIRGILKNTSITMSNMIGPVEEATFLNHPLKGIYVFVAGAPQSLTVEMVSYVDIMRLSIVGEKDFIDGKRLKSCILSAFHQIYTLGVN</sequence>
<dbReference type="OrthoDB" id="619536at2759"/>
<keyword evidence="5" id="KW-0808">Transferase</keyword>
<comment type="catalytic activity">
    <reaction evidence="10">
        <text>an acyl-CoA + a 1,2-diacyl-sn-glycerol = a triacyl-sn-glycerol + CoA</text>
        <dbReference type="Rhea" id="RHEA:10868"/>
        <dbReference type="ChEBI" id="CHEBI:17815"/>
        <dbReference type="ChEBI" id="CHEBI:57287"/>
        <dbReference type="ChEBI" id="CHEBI:58342"/>
        <dbReference type="ChEBI" id="CHEBI:64615"/>
        <dbReference type="EC" id="2.3.1.20"/>
    </reaction>
</comment>
<feature type="domain" description="O-acyltransferase WSD1-like N-terminal" evidence="11">
    <location>
        <begin position="122"/>
        <end position="282"/>
    </location>
</feature>
<evidence type="ECO:0000313" key="13">
    <source>
        <dbReference type="EMBL" id="VFQ84074.1"/>
    </source>
</evidence>
<dbReference type="GO" id="GO:0004144">
    <property type="term" value="F:diacylglycerol O-acyltransferase activity"/>
    <property type="evidence" value="ECO:0007669"/>
    <property type="project" value="UniProtKB-EC"/>
</dbReference>
<organism evidence="13 14">
    <name type="scientific">Cuscuta campestris</name>
    <dbReference type="NCBI Taxonomy" id="132261"/>
    <lineage>
        <taxon>Eukaryota</taxon>
        <taxon>Viridiplantae</taxon>
        <taxon>Streptophyta</taxon>
        <taxon>Embryophyta</taxon>
        <taxon>Tracheophyta</taxon>
        <taxon>Spermatophyta</taxon>
        <taxon>Magnoliopsida</taxon>
        <taxon>eudicotyledons</taxon>
        <taxon>Gunneridae</taxon>
        <taxon>Pentapetalae</taxon>
        <taxon>asterids</taxon>
        <taxon>lamiids</taxon>
        <taxon>Solanales</taxon>
        <taxon>Convolvulaceae</taxon>
        <taxon>Cuscuteae</taxon>
        <taxon>Cuscuta</taxon>
        <taxon>Cuscuta subgen. Grammica</taxon>
        <taxon>Cuscuta sect. Cleistogrammica</taxon>
    </lineage>
</organism>
<evidence type="ECO:0000256" key="7">
    <source>
        <dbReference type="ARBA" id="ARBA00023315"/>
    </source>
</evidence>
<evidence type="ECO:0000259" key="12">
    <source>
        <dbReference type="Pfam" id="PF06974"/>
    </source>
</evidence>
<dbReference type="GO" id="GO:0019432">
    <property type="term" value="P:triglyceride biosynthetic process"/>
    <property type="evidence" value="ECO:0007669"/>
    <property type="project" value="UniProtKB-UniPathway"/>
</dbReference>
<comment type="subcellular location">
    <subcellularLocation>
        <location evidence="1">Cell membrane</location>
        <topology evidence="1">Single-pass membrane protein</topology>
    </subcellularLocation>
    <subcellularLocation>
        <location evidence="2">Endoplasmic reticulum membrane</location>
    </subcellularLocation>
</comment>
<evidence type="ECO:0000256" key="8">
    <source>
        <dbReference type="ARBA" id="ARBA00024360"/>
    </source>
</evidence>
<comment type="similarity">
    <text evidence="8">In the N-terminal section; belongs to the long-chain O-acyltransferase family.</text>
</comment>
<dbReference type="InterPro" id="IPR045034">
    <property type="entry name" value="O-acyltransferase_WSD1-like"/>
</dbReference>
<comment type="pathway">
    <text evidence="4">Lipid metabolism.</text>
</comment>
<gene>
    <name evidence="13" type="ORF">CCAM_LOCUS25850</name>
</gene>
<evidence type="ECO:0000256" key="3">
    <source>
        <dbReference type="ARBA" id="ARBA00004771"/>
    </source>
</evidence>
<keyword evidence="6" id="KW-0256">Endoplasmic reticulum</keyword>
<reference evidence="13 14" key="1">
    <citation type="submission" date="2018-04" db="EMBL/GenBank/DDBJ databases">
        <authorList>
            <person name="Vogel A."/>
        </authorList>
    </citation>
    <scope>NUCLEOTIDE SEQUENCE [LARGE SCALE GENOMIC DNA]</scope>
</reference>
<dbReference type="Pfam" id="PF06974">
    <property type="entry name" value="WS_DGAT_C"/>
    <property type="match status" value="1"/>
</dbReference>
<dbReference type="Pfam" id="PF03007">
    <property type="entry name" value="WS_DGAT_cat"/>
    <property type="match status" value="1"/>
</dbReference>
<accession>A0A484M6W5</accession>
<dbReference type="GO" id="GO:0005789">
    <property type="term" value="C:endoplasmic reticulum membrane"/>
    <property type="evidence" value="ECO:0007669"/>
    <property type="project" value="UniProtKB-SubCell"/>
</dbReference>
<evidence type="ECO:0000256" key="9">
    <source>
        <dbReference type="ARBA" id="ARBA00047604"/>
    </source>
</evidence>
<protein>
    <submittedName>
        <fullName evidence="13">Uncharacterized protein</fullName>
    </submittedName>
</protein>
<dbReference type="EMBL" id="OOIL02002698">
    <property type="protein sequence ID" value="VFQ84074.1"/>
    <property type="molecule type" value="Genomic_DNA"/>
</dbReference>
<dbReference type="InterPro" id="IPR009721">
    <property type="entry name" value="O-acyltransferase_WSD1_C"/>
</dbReference>
<dbReference type="AlphaFoldDB" id="A0A484M6W5"/>
<dbReference type="InterPro" id="IPR004255">
    <property type="entry name" value="O-acyltransferase_WSD1_N"/>
</dbReference>
<dbReference type="GO" id="GO:0047196">
    <property type="term" value="F:long-chain-alcohol O-fatty-acyltransferase activity"/>
    <property type="evidence" value="ECO:0007669"/>
    <property type="project" value="UniProtKB-EC"/>
</dbReference>
<evidence type="ECO:0000256" key="5">
    <source>
        <dbReference type="ARBA" id="ARBA00022679"/>
    </source>
</evidence>
<evidence type="ECO:0000256" key="6">
    <source>
        <dbReference type="ARBA" id="ARBA00022824"/>
    </source>
</evidence>
<comment type="catalytic activity">
    <reaction evidence="9">
        <text>a long chain fatty alcohol + a fatty acyl-CoA = a long-chain alcohol wax ester + CoA</text>
        <dbReference type="Rhea" id="RHEA:38443"/>
        <dbReference type="ChEBI" id="CHEBI:17135"/>
        <dbReference type="ChEBI" id="CHEBI:57287"/>
        <dbReference type="ChEBI" id="CHEBI:77636"/>
        <dbReference type="ChEBI" id="CHEBI:235323"/>
        <dbReference type="EC" id="2.3.1.75"/>
    </reaction>
</comment>
<evidence type="ECO:0000256" key="1">
    <source>
        <dbReference type="ARBA" id="ARBA00004162"/>
    </source>
</evidence>
<feature type="domain" description="O-acyltransferase WSD1 C-terminal" evidence="12">
    <location>
        <begin position="335"/>
        <end position="481"/>
    </location>
</feature>
<evidence type="ECO:0000256" key="4">
    <source>
        <dbReference type="ARBA" id="ARBA00005189"/>
    </source>
</evidence>
<dbReference type="PANTHER" id="PTHR31650">
    <property type="entry name" value="O-ACYLTRANSFERASE (WSD1-LIKE) FAMILY PROTEIN"/>
    <property type="match status" value="1"/>
</dbReference>
<evidence type="ECO:0000259" key="11">
    <source>
        <dbReference type="Pfam" id="PF03007"/>
    </source>
</evidence>
<dbReference type="PANTHER" id="PTHR31650:SF51">
    <property type="entry name" value="O-ACYLTRANSFERASE WSD1-LIKE ISOFORM X1"/>
    <property type="match status" value="1"/>
</dbReference>
<evidence type="ECO:0000256" key="2">
    <source>
        <dbReference type="ARBA" id="ARBA00004586"/>
    </source>
</evidence>
<name>A0A484M6W5_9ASTE</name>
<keyword evidence="7" id="KW-0012">Acyltransferase</keyword>
<dbReference type="UniPathway" id="UPA00282"/>
<dbReference type="Proteomes" id="UP000595140">
    <property type="component" value="Unassembled WGS sequence"/>
</dbReference>
<proteinExistence type="inferred from homology"/>
<evidence type="ECO:0000313" key="14">
    <source>
        <dbReference type="Proteomes" id="UP000595140"/>
    </source>
</evidence>
<keyword evidence="14" id="KW-1185">Reference proteome</keyword>